<name>A0A6P1ZKD1_9BACT</name>
<dbReference type="Proteomes" id="UP000503251">
    <property type="component" value="Chromosome"/>
</dbReference>
<evidence type="ECO:0000313" key="3">
    <source>
        <dbReference type="EMBL" id="QJT09841.1"/>
    </source>
</evidence>
<reference evidence="3 6" key="2">
    <citation type="submission" date="2019-04" db="EMBL/GenBank/DDBJ databases">
        <title>Isolation and culture of sulfate reducing bacteria from the cold seep of the South China Sea.</title>
        <authorList>
            <person name="Sun C."/>
            <person name="Liu R."/>
        </authorList>
    </citation>
    <scope>NUCLEOTIDE SEQUENCE [LARGE SCALE GENOMIC DNA]</scope>
    <source>
        <strain evidence="3 6">CS1</strain>
    </source>
</reference>
<evidence type="ECO:0000313" key="4">
    <source>
        <dbReference type="EMBL" id="TVM36043.1"/>
    </source>
</evidence>
<organism evidence="4 5">
    <name type="scientific">Oceanidesulfovibrio marinus</name>
    <dbReference type="NCBI Taxonomy" id="370038"/>
    <lineage>
        <taxon>Bacteria</taxon>
        <taxon>Pseudomonadati</taxon>
        <taxon>Thermodesulfobacteriota</taxon>
        <taxon>Desulfovibrionia</taxon>
        <taxon>Desulfovibrionales</taxon>
        <taxon>Desulfovibrionaceae</taxon>
        <taxon>Oceanidesulfovibrio</taxon>
    </lineage>
</organism>
<protein>
    <submittedName>
        <fullName evidence="3">Tripartite tricarboxylate transporter TctB family protein</fullName>
    </submittedName>
</protein>
<reference evidence="4 5" key="1">
    <citation type="submission" date="2018-06" db="EMBL/GenBank/DDBJ databases">
        <title>Complete genome of Desulfovibrio marinus P48SEP.</title>
        <authorList>
            <person name="Crispim J.S."/>
            <person name="Vidigal P.M.P."/>
            <person name="Silva L.C.F."/>
            <person name="Araujo L.C."/>
            <person name="Laguardia C.N."/>
            <person name="Dias R.S."/>
            <person name="Sousa M.P."/>
            <person name="Paula S.O."/>
            <person name="Silva C."/>
        </authorList>
    </citation>
    <scope>NUCLEOTIDE SEQUENCE [LARGE SCALE GENOMIC DNA]</scope>
    <source>
        <strain evidence="4 5">P48SEP</strain>
    </source>
</reference>
<gene>
    <name evidence="4" type="ORF">DQK91_05195</name>
    <name evidence="3" type="ORF">E8L03_13240</name>
</gene>
<dbReference type="InterPro" id="IPR009936">
    <property type="entry name" value="DUF1468"/>
</dbReference>
<sequence>MINARKRILETTVMFVIPVVALHMLDDISINDVKTFPKYICYGMLFLAVINVIQLVVYLNKIRPIQWPTSLRWSSPFKGGPIPFPTRRVVISLVLMTAYIFTMETIGFYLAGFLYFLLILLALDPAKPSLASTGKKALYALIFMAVIYLLFSEMLGVVIPSGIAL</sequence>
<keyword evidence="1" id="KW-1133">Transmembrane helix</keyword>
<accession>A0A6P1ZKD1</accession>
<keyword evidence="6" id="KW-1185">Reference proteome</keyword>
<feature type="transmembrane region" description="Helical" evidence="1">
    <location>
        <begin position="7"/>
        <end position="25"/>
    </location>
</feature>
<evidence type="ECO:0000259" key="2">
    <source>
        <dbReference type="Pfam" id="PF07331"/>
    </source>
</evidence>
<feature type="transmembrane region" description="Helical" evidence="1">
    <location>
        <begin position="106"/>
        <end position="126"/>
    </location>
</feature>
<evidence type="ECO:0000313" key="6">
    <source>
        <dbReference type="Proteomes" id="UP000503251"/>
    </source>
</evidence>
<dbReference type="Proteomes" id="UP000434052">
    <property type="component" value="Unassembled WGS sequence"/>
</dbReference>
<feature type="transmembrane region" description="Helical" evidence="1">
    <location>
        <begin position="138"/>
        <end position="159"/>
    </location>
</feature>
<feature type="domain" description="DUF1468" evidence="2">
    <location>
        <begin position="33"/>
        <end position="160"/>
    </location>
</feature>
<dbReference type="EMBL" id="QMIF01000002">
    <property type="protein sequence ID" value="TVM36043.1"/>
    <property type="molecule type" value="Genomic_DNA"/>
</dbReference>
<dbReference type="EMBL" id="CP039543">
    <property type="protein sequence ID" value="QJT09841.1"/>
    <property type="molecule type" value="Genomic_DNA"/>
</dbReference>
<dbReference type="AlphaFoldDB" id="A0A6P1ZKD1"/>
<evidence type="ECO:0000256" key="1">
    <source>
        <dbReference type="SAM" id="Phobius"/>
    </source>
</evidence>
<dbReference type="RefSeq" id="WP_144234374.1">
    <property type="nucleotide sequence ID" value="NZ_CP039543.1"/>
</dbReference>
<keyword evidence="1" id="KW-0472">Membrane</keyword>
<proteinExistence type="predicted"/>
<keyword evidence="1" id="KW-0812">Transmembrane</keyword>
<feature type="transmembrane region" description="Helical" evidence="1">
    <location>
        <begin position="37"/>
        <end position="59"/>
    </location>
</feature>
<dbReference type="Pfam" id="PF07331">
    <property type="entry name" value="TctB"/>
    <property type="match status" value="1"/>
</dbReference>
<evidence type="ECO:0000313" key="5">
    <source>
        <dbReference type="Proteomes" id="UP000434052"/>
    </source>
</evidence>